<name>A0AAV2IEQ9_LYMST</name>
<protein>
    <recommendedName>
        <fullName evidence="2">PARG catalytic Macro domain-containing protein</fullName>
    </recommendedName>
</protein>
<dbReference type="GO" id="GO:0004649">
    <property type="term" value="F:poly(ADP-ribose) glycohydrolase activity"/>
    <property type="evidence" value="ECO:0007669"/>
    <property type="project" value="InterPro"/>
</dbReference>
<feature type="region of interest" description="Disordered" evidence="1">
    <location>
        <begin position="488"/>
        <end position="509"/>
    </location>
</feature>
<feature type="region of interest" description="Disordered" evidence="1">
    <location>
        <begin position="1777"/>
        <end position="1825"/>
    </location>
</feature>
<feature type="region of interest" description="Disordered" evidence="1">
    <location>
        <begin position="153"/>
        <end position="184"/>
    </location>
</feature>
<comment type="caution">
    <text evidence="3">The sequence shown here is derived from an EMBL/GenBank/DDBJ whole genome shotgun (WGS) entry which is preliminary data.</text>
</comment>
<reference evidence="3 4" key="1">
    <citation type="submission" date="2024-04" db="EMBL/GenBank/DDBJ databases">
        <authorList>
            <consortium name="Genoscope - CEA"/>
            <person name="William W."/>
        </authorList>
    </citation>
    <scope>NUCLEOTIDE SEQUENCE [LARGE SCALE GENOMIC DNA]</scope>
</reference>
<feature type="region of interest" description="Disordered" evidence="1">
    <location>
        <begin position="1638"/>
        <end position="1749"/>
    </location>
</feature>
<feature type="compositionally biased region" description="Basic and acidic residues" evidence="1">
    <location>
        <begin position="901"/>
        <end position="919"/>
    </location>
</feature>
<feature type="compositionally biased region" description="Polar residues" evidence="1">
    <location>
        <begin position="1861"/>
        <end position="1879"/>
    </location>
</feature>
<keyword evidence="4" id="KW-1185">Reference proteome</keyword>
<dbReference type="InterPro" id="IPR046372">
    <property type="entry name" value="PARG_cat_C"/>
</dbReference>
<dbReference type="GO" id="GO:0009225">
    <property type="term" value="P:nucleotide-sugar metabolic process"/>
    <property type="evidence" value="ECO:0007669"/>
    <property type="project" value="TreeGrafter"/>
</dbReference>
<feature type="region of interest" description="Disordered" evidence="1">
    <location>
        <begin position="1107"/>
        <end position="1134"/>
    </location>
</feature>
<evidence type="ECO:0000313" key="3">
    <source>
        <dbReference type="EMBL" id="CAL1545340.1"/>
    </source>
</evidence>
<feature type="domain" description="PARG catalytic Macro" evidence="2">
    <location>
        <begin position="1932"/>
        <end position="1980"/>
    </location>
</feature>
<dbReference type="GO" id="GO:0005737">
    <property type="term" value="C:cytoplasm"/>
    <property type="evidence" value="ECO:0007669"/>
    <property type="project" value="TreeGrafter"/>
</dbReference>
<feature type="region of interest" description="Disordered" evidence="1">
    <location>
        <begin position="700"/>
        <end position="727"/>
    </location>
</feature>
<feature type="region of interest" description="Disordered" evidence="1">
    <location>
        <begin position="525"/>
        <end position="562"/>
    </location>
</feature>
<evidence type="ECO:0000259" key="2">
    <source>
        <dbReference type="Pfam" id="PF05028"/>
    </source>
</evidence>
<dbReference type="GO" id="GO:0005634">
    <property type="term" value="C:nucleus"/>
    <property type="evidence" value="ECO:0007669"/>
    <property type="project" value="TreeGrafter"/>
</dbReference>
<feature type="compositionally biased region" description="Polar residues" evidence="1">
    <location>
        <begin position="1694"/>
        <end position="1704"/>
    </location>
</feature>
<dbReference type="GO" id="GO:1990966">
    <property type="term" value="P:ATP generation from poly-ADP-D-ribose"/>
    <property type="evidence" value="ECO:0007669"/>
    <property type="project" value="TreeGrafter"/>
</dbReference>
<feature type="compositionally biased region" description="Low complexity" evidence="1">
    <location>
        <begin position="223"/>
        <end position="241"/>
    </location>
</feature>
<dbReference type="PANTHER" id="PTHR12837:SF0">
    <property type="entry name" value="POLY(ADP-RIBOSE) GLYCOHYDROLASE"/>
    <property type="match status" value="1"/>
</dbReference>
<dbReference type="InterPro" id="IPR007724">
    <property type="entry name" value="Poly_GlycHdrlase"/>
</dbReference>
<sequence length="2068" mass="225298">MPCDINAMPRLESDHVDQQIPTAGFPTPFHSSALAGDSAVRHDFLGMRLASDILGNLTKITSTADGAEASLLPHAAQGDVPATGAEFCLTENFRPVALDSYPKVTHFTMELPQSSTDSFDQNLSLHFHTQPNEEYSGQSTTCCLDSPVAISEESKSLPSLQEVPAHHPDESRGSHSPLVTDSQDSNSLISTDMLYVNVDNLHPRKLSMTEELGTASFDSALLGPPSSLSPQSSLSSSNVSPNTSFTLPTYHLPRNGSSDVHVTADFFIPDLDNLAERFPQQQRGSRDFYGELREFLSSSSSGTRSSGSGGGPNSSSNSTWGSRSGSISSHGTNGSSNDFMEFWNHLRRRSSQFSDTTSRRSSSSKHSSDFSTDLEEISESLQKHCHGVIEEEGGILTMLTDYASQMVTSAVRNGVATGVNTLAQPGHQFILTGSQETSEMGLLGEPGNVPKNASSPPRHRKTFSRAGTLVRQEKVNLEVDDAECKIIPGLEEESERDEYPQAQDSPPKIFYDFDLRSTQLPNENLSLKSSQQPNENLSLKSSQQPNENLSLKSSQQPNENLSLKSSQLPNEILSLKSSQQPNEILSPTVEITVVFSAPIPTSTKPSYSAPGYSVLYSRNPGKGSCLQSADSGFVSIQSSVASMSSSRDFHAPSQGVIASDPPGITASDLPGVSASHLPGDTASVLPGITAIDLPGVTISGQPGVTASGDMTRKSDETTSSAPEADQSKTCDIPVFKPEVTAHHKCLAHDKVPEIKKDSAAASSTSTISKPSISVHYVNMPQEAVKFDMKQSSTQKIHRTSHVARVTSHGTTKEVPPKSIKHGTLKTPEWPAARSKQTKVPEPSERDAEAVSASSTESIPHLSSGASGPTKSSGIPKFRSPSKKSCDPTKCLVPDYSHGRSRQADKSDVLPCSADREKVKMCKSKKQSARERDEKLFRAHRSRYVFSDVAAPPRERRSRHLKESTPESPHKRHGRGGSKKNEEKRRSKHAEEPVKEQARDLTKSPRFIRFVNTLAEMSLSQAVLEGAEIVSQTPFFQEEISDEVYNWFANKIITEVFFHVITELESRDDDQDQDRHASLHLEEIGASGGVDSQADSILQPLGASARDSIADEAGSARPKSKGILPSKSDTAASGVSFKSATGLQRSSGSLKMVKFKEGVEEDTGCSSSKLAHPQVLYTNHSKATAFQRMASSIPVPVRRRSSLDLPLTSPPTSRTTGDLSAFHMAAPLQPVNVPGQRRRSLTNADLSLDAYQAAASIVSQVFQTISDSMDVQALSPGSSCYHGTISSSDTGAHSTGSRIHSHYDSFASNIFSSSSTKASESPRRARRSVSPSIGLFFRKPMSRETLTNAYLKVDHSPQIKTYERRSSEPCQTSVTLSLQAFNNNKFNGRTVEEKMKKLSRTDDDIGCGKTWRRGSLDGYSFDQRRNSCGFKDPVLSRFAEELMKADTSVPELVIVGSHASSSSTGSRRSSVSAFRDSTLANLENELLNTSFTSACSMSQSSRSHRRHPQLDRSRSRDSRQGKSDSSETEYWFPPPKFVGDEFQLEYNRQHSQEELQDYASYFAGRVVQEAVCVLRCDPDYMSREEQDVDMFAENLTDQIMRDALMATVHTDSSGCPTDTSGNSGSEEKLMSALWSMSTSNKPGQGGVCGPPTSRAHSKPRSIPQRKDSVPDISGKPHSSYSHRIRFGPSGERRTSSFSVPPSQQYLHPAFKPSSEAWGGARPKSSRSSQTAESYVTPTQTKRHSSPSPFQFCSSLSHTSPSTLQVPSKMSHRQYLSLETRSKSESGPRCSNRHLIESQQWKKPLRKKKAESHASVSSAELGSDETCSSLLSSSSSSSLSASSSLESIGPVSHADTCSSHIPTKRAQQTGHSGPQQPSNPQAKRRREEKSDGRAEDTGDLGQSVEQFADNLCSHVVTEALQQCKKNKWLRFLSYQRPIATGNWGCGAYQGNPQLKFVMQWIAASVARSPLLIYYSFGDPALTQVQDVTNMMSGLTVGQLASTLREYCNWVCFHSTPSSLSSSPRSSSKTSMGSHLPLGSHSLWQDQRNSQLPQPLFDFLLEKFSQQDAKR</sequence>
<feature type="compositionally biased region" description="Basic and acidic residues" evidence="1">
    <location>
        <begin position="1507"/>
        <end position="1524"/>
    </location>
</feature>
<dbReference type="GO" id="GO:0006282">
    <property type="term" value="P:regulation of DNA repair"/>
    <property type="evidence" value="ECO:0007669"/>
    <property type="project" value="InterPro"/>
</dbReference>
<feature type="compositionally biased region" description="Basic and acidic residues" evidence="1">
    <location>
        <begin position="1883"/>
        <end position="1894"/>
    </location>
</feature>
<feature type="compositionally biased region" description="Basic and acidic residues" evidence="1">
    <location>
        <begin position="164"/>
        <end position="173"/>
    </location>
</feature>
<feature type="compositionally biased region" description="Basic and acidic residues" evidence="1">
    <location>
        <begin position="978"/>
        <end position="999"/>
    </location>
</feature>
<feature type="compositionally biased region" description="Basic and acidic residues" evidence="1">
    <location>
        <begin position="927"/>
        <end position="936"/>
    </location>
</feature>
<feature type="region of interest" description="Disordered" evidence="1">
    <location>
        <begin position="790"/>
        <end position="999"/>
    </location>
</feature>
<feature type="region of interest" description="Disordered" evidence="1">
    <location>
        <begin position="1837"/>
        <end position="1856"/>
    </location>
</feature>
<organism evidence="3 4">
    <name type="scientific">Lymnaea stagnalis</name>
    <name type="common">Great pond snail</name>
    <name type="synonym">Helix stagnalis</name>
    <dbReference type="NCBI Taxonomy" id="6523"/>
    <lineage>
        <taxon>Eukaryota</taxon>
        <taxon>Metazoa</taxon>
        <taxon>Spiralia</taxon>
        <taxon>Lophotrochozoa</taxon>
        <taxon>Mollusca</taxon>
        <taxon>Gastropoda</taxon>
        <taxon>Heterobranchia</taxon>
        <taxon>Euthyneura</taxon>
        <taxon>Panpulmonata</taxon>
        <taxon>Hygrophila</taxon>
        <taxon>Lymnaeoidea</taxon>
        <taxon>Lymnaeidae</taxon>
        <taxon>Lymnaea</taxon>
    </lineage>
</organism>
<feature type="compositionally biased region" description="Low complexity" evidence="1">
    <location>
        <begin position="353"/>
        <end position="371"/>
    </location>
</feature>
<proteinExistence type="predicted"/>
<feature type="region of interest" description="Disordered" evidence="1">
    <location>
        <begin position="298"/>
        <end position="333"/>
    </location>
</feature>
<evidence type="ECO:0000313" key="4">
    <source>
        <dbReference type="Proteomes" id="UP001497497"/>
    </source>
</evidence>
<evidence type="ECO:0000256" key="1">
    <source>
        <dbReference type="SAM" id="MobiDB-lite"/>
    </source>
</evidence>
<dbReference type="EMBL" id="CAXITT010000700">
    <property type="protein sequence ID" value="CAL1545340.1"/>
    <property type="molecule type" value="Genomic_DNA"/>
</dbReference>
<dbReference type="PANTHER" id="PTHR12837">
    <property type="entry name" value="POLY ADP-RIBOSE GLYCOHYDROLASE"/>
    <property type="match status" value="1"/>
</dbReference>
<feature type="compositionally biased region" description="Polar residues" evidence="1">
    <location>
        <begin position="863"/>
        <end position="872"/>
    </location>
</feature>
<feature type="compositionally biased region" description="Low complexity" evidence="1">
    <location>
        <begin position="2013"/>
        <end position="2031"/>
    </location>
</feature>
<accession>A0AAV2IEQ9</accession>
<feature type="region of interest" description="Disordered" evidence="1">
    <location>
        <begin position="223"/>
        <end position="242"/>
    </location>
</feature>
<dbReference type="Pfam" id="PF05028">
    <property type="entry name" value="PARG_cat_C"/>
    <property type="match status" value="1"/>
</dbReference>
<feature type="compositionally biased region" description="Low complexity" evidence="1">
    <location>
        <begin position="313"/>
        <end position="329"/>
    </location>
</feature>
<feature type="region of interest" description="Disordered" evidence="1">
    <location>
        <begin position="1496"/>
        <end position="1533"/>
    </location>
</feature>
<dbReference type="GO" id="GO:0005975">
    <property type="term" value="P:carbohydrate metabolic process"/>
    <property type="evidence" value="ECO:0007669"/>
    <property type="project" value="InterPro"/>
</dbReference>
<dbReference type="Proteomes" id="UP001497497">
    <property type="component" value="Unassembled WGS sequence"/>
</dbReference>
<gene>
    <name evidence="3" type="ORF">GSLYS_00018823001</name>
</gene>
<feature type="region of interest" description="Disordered" evidence="1">
    <location>
        <begin position="1861"/>
        <end position="1898"/>
    </location>
</feature>
<feature type="region of interest" description="Disordered" evidence="1">
    <location>
        <begin position="353"/>
        <end position="375"/>
    </location>
</feature>
<feature type="region of interest" description="Disordered" evidence="1">
    <location>
        <begin position="2013"/>
        <end position="2032"/>
    </location>
</feature>
<feature type="compositionally biased region" description="Polar residues" evidence="1">
    <location>
        <begin position="1724"/>
        <end position="1749"/>
    </location>
</feature>